<dbReference type="InterPro" id="IPR051104">
    <property type="entry name" value="FAD_monoxygenase"/>
</dbReference>
<keyword evidence="2" id="KW-0274">FAD</keyword>
<evidence type="ECO:0000256" key="2">
    <source>
        <dbReference type="ARBA" id="ARBA00022827"/>
    </source>
</evidence>
<dbReference type="PANTHER" id="PTHR46720">
    <property type="entry name" value="HYDROXYLASE, PUTATIVE (AFU_ORTHOLOGUE AFUA_3G01460)-RELATED"/>
    <property type="match status" value="1"/>
</dbReference>
<dbReference type="EMBL" id="SFCI01001097">
    <property type="protein sequence ID" value="TFY76780.1"/>
    <property type="molecule type" value="Genomic_DNA"/>
</dbReference>
<evidence type="ECO:0000256" key="1">
    <source>
        <dbReference type="ARBA" id="ARBA00022630"/>
    </source>
</evidence>
<dbReference type="GO" id="GO:0044550">
    <property type="term" value="P:secondary metabolite biosynthetic process"/>
    <property type="evidence" value="ECO:0007669"/>
    <property type="project" value="TreeGrafter"/>
</dbReference>
<keyword evidence="1" id="KW-0285">Flavoprotein</keyword>
<protein>
    <submittedName>
        <fullName evidence="4">Uncharacterized protein</fullName>
    </submittedName>
</protein>
<dbReference type="Gene3D" id="3.50.50.60">
    <property type="entry name" value="FAD/NAD(P)-binding domain"/>
    <property type="match status" value="1"/>
</dbReference>
<dbReference type="InterPro" id="IPR036188">
    <property type="entry name" value="FAD/NAD-bd_sf"/>
</dbReference>
<dbReference type="STRING" id="135208.A0A4Y9ZRB4"/>
<dbReference type="AlphaFoldDB" id="A0A4Y9ZRB4"/>
<accession>A0A4Y9ZRB4</accession>
<dbReference type="SUPFAM" id="SSF51905">
    <property type="entry name" value="FAD/NAD(P)-binding domain"/>
    <property type="match status" value="1"/>
</dbReference>
<keyword evidence="5" id="KW-1185">Reference proteome</keyword>
<evidence type="ECO:0000313" key="4">
    <source>
        <dbReference type="EMBL" id="TFY76780.1"/>
    </source>
</evidence>
<keyword evidence="3" id="KW-0560">Oxidoreductase</keyword>
<dbReference type="PANTHER" id="PTHR46720:SF3">
    <property type="entry name" value="FAD-BINDING DOMAIN-CONTAINING PROTEIN-RELATED"/>
    <property type="match status" value="1"/>
</dbReference>
<reference evidence="4 5" key="1">
    <citation type="submission" date="2019-02" db="EMBL/GenBank/DDBJ databases">
        <title>Genome sequencing of the rare red list fungi Hericium alpestre (H. flagellum).</title>
        <authorList>
            <person name="Buettner E."/>
            <person name="Kellner H."/>
        </authorList>
    </citation>
    <scope>NUCLEOTIDE SEQUENCE [LARGE SCALE GENOMIC DNA]</scope>
    <source>
        <strain evidence="4 5">DSM 108284</strain>
    </source>
</reference>
<proteinExistence type="predicted"/>
<sequence>MINFLTFYTVPDGEGMPFPGKWVKDAPKEEALVHYVGWEPDVQEILQALEPTVLCWAVHVMGSIPFAGHEHVTIIGDAMHAMTLHVSAGTGQAMEDACMLGHLLVHDLTMRDTVPATMQIYEDRRLAFANAVIAAACKTGLMYEFNGPEYNGMLPMDADAL</sequence>
<dbReference type="OrthoDB" id="417877at2759"/>
<dbReference type="GO" id="GO:0016491">
    <property type="term" value="F:oxidoreductase activity"/>
    <property type="evidence" value="ECO:0007669"/>
    <property type="project" value="UniProtKB-KW"/>
</dbReference>
<name>A0A4Y9ZRB4_9AGAM</name>
<gene>
    <name evidence="4" type="ORF">EWM64_g7234</name>
</gene>
<evidence type="ECO:0000313" key="5">
    <source>
        <dbReference type="Proteomes" id="UP000298061"/>
    </source>
</evidence>
<evidence type="ECO:0000256" key="3">
    <source>
        <dbReference type="ARBA" id="ARBA00023002"/>
    </source>
</evidence>
<organism evidence="4 5">
    <name type="scientific">Hericium alpestre</name>
    <dbReference type="NCBI Taxonomy" id="135208"/>
    <lineage>
        <taxon>Eukaryota</taxon>
        <taxon>Fungi</taxon>
        <taxon>Dikarya</taxon>
        <taxon>Basidiomycota</taxon>
        <taxon>Agaricomycotina</taxon>
        <taxon>Agaricomycetes</taxon>
        <taxon>Russulales</taxon>
        <taxon>Hericiaceae</taxon>
        <taxon>Hericium</taxon>
    </lineage>
</organism>
<dbReference type="Proteomes" id="UP000298061">
    <property type="component" value="Unassembled WGS sequence"/>
</dbReference>
<comment type="caution">
    <text evidence="4">The sequence shown here is derived from an EMBL/GenBank/DDBJ whole genome shotgun (WGS) entry which is preliminary data.</text>
</comment>